<dbReference type="EMBL" id="BOMV01000055">
    <property type="protein sequence ID" value="GIE97204.1"/>
    <property type="molecule type" value="Genomic_DNA"/>
</dbReference>
<sequence>MSRSGPGWFRPAWLRPGRVRPARLRPADVVRVGGAGLRAHPLRVFLSTFGIAVGIAAMLSVVGIASSSRAELDAALQRLGTNLLTVTPGKTLTGEPAPLPADAVAMVRRVSPVTAASATGTVRAAVYRNEFIPTGETGSIAVLAAQPDLLGAVGGRLSAGRWTAGDLPTVVLGAIAADRLGIRHAGPRVWLRGTWFGVAGILDRVPLAPELDTAALVGWAAAEHYLAFDGHPTMIYTRSVESQVEAVRAVLARTANPADPQDVRVSRPSDALAAQRATGYTLGAQLIGLAAVALLVGGIGVANTMVISVLERRSEVGLRRALGATRGQIRVQFLVESLLLSLLGGVAGTALGIAATAAFAAYKHWPTVVPAWSTAGGIGATVVIGTLAGLYPAMRAARLAPTEALAAP</sequence>
<evidence type="ECO:0000256" key="3">
    <source>
        <dbReference type="ARBA" id="ARBA00022692"/>
    </source>
</evidence>
<dbReference type="InterPro" id="IPR025857">
    <property type="entry name" value="MacB_PCD"/>
</dbReference>
<proteinExistence type="inferred from homology"/>
<feature type="transmembrane region" description="Helical" evidence="7">
    <location>
        <begin position="44"/>
        <end position="65"/>
    </location>
</feature>
<name>A0A919K1P2_9ACTN</name>
<comment type="caution">
    <text evidence="10">The sequence shown here is derived from an EMBL/GenBank/DDBJ whole genome shotgun (WGS) entry which is preliminary data.</text>
</comment>
<comment type="similarity">
    <text evidence="6">Belongs to the ABC-4 integral membrane protein family.</text>
</comment>
<dbReference type="Proteomes" id="UP000636960">
    <property type="component" value="Unassembled WGS sequence"/>
</dbReference>
<feature type="transmembrane region" description="Helical" evidence="7">
    <location>
        <begin position="286"/>
        <end position="310"/>
    </location>
</feature>
<evidence type="ECO:0000256" key="7">
    <source>
        <dbReference type="SAM" id="Phobius"/>
    </source>
</evidence>
<evidence type="ECO:0000259" key="9">
    <source>
        <dbReference type="Pfam" id="PF12704"/>
    </source>
</evidence>
<dbReference type="AlphaFoldDB" id="A0A919K1P2"/>
<evidence type="ECO:0000256" key="5">
    <source>
        <dbReference type="ARBA" id="ARBA00023136"/>
    </source>
</evidence>
<dbReference type="RefSeq" id="WP_239162944.1">
    <property type="nucleotide sequence ID" value="NZ_BOMV01000055.1"/>
</dbReference>
<evidence type="ECO:0000313" key="11">
    <source>
        <dbReference type="Proteomes" id="UP000636960"/>
    </source>
</evidence>
<keyword evidence="4 7" id="KW-1133">Transmembrane helix</keyword>
<evidence type="ECO:0000256" key="6">
    <source>
        <dbReference type="ARBA" id="ARBA00038076"/>
    </source>
</evidence>
<feature type="domain" description="MacB-like periplasmic core" evidence="9">
    <location>
        <begin position="45"/>
        <end position="254"/>
    </location>
</feature>
<dbReference type="GO" id="GO:0022857">
    <property type="term" value="F:transmembrane transporter activity"/>
    <property type="evidence" value="ECO:0007669"/>
    <property type="project" value="TreeGrafter"/>
</dbReference>
<keyword evidence="5 7" id="KW-0472">Membrane</keyword>
<comment type="subcellular location">
    <subcellularLocation>
        <location evidence="1">Cell membrane</location>
        <topology evidence="1">Multi-pass membrane protein</topology>
    </subcellularLocation>
</comment>
<evidence type="ECO:0000256" key="1">
    <source>
        <dbReference type="ARBA" id="ARBA00004651"/>
    </source>
</evidence>
<reference evidence="10" key="1">
    <citation type="submission" date="2021-01" db="EMBL/GenBank/DDBJ databases">
        <title>Whole genome shotgun sequence of Actinoplanes rishiriensis NBRC 108556.</title>
        <authorList>
            <person name="Komaki H."/>
            <person name="Tamura T."/>
        </authorList>
    </citation>
    <scope>NUCLEOTIDE SEQUENCE</scope>
    <source>
        <strain evidence="10">NBRC 108556</strain>
    </source>
</reference>
<dbReference type="PANTHER" id="PTHR30572:SF4">
    <property type="entry name" value="ABC TRANSPORTER PERMEASE YTRF"/>
    <property type="match status" value="1"/>
</dbReference>
<evidence type="ECO:0000256" key="2">
    <source>
        <dbReference type="ARBA" id="ARBA00022475"/>
    </source>
</evidence>
<keyword evidence="3 7" id="KW-0812">Transmembrane</keyword>
<feature type="transmembrane region" description="Helical" evidence="7">
    <location>
        <begin position="371"/>
        <end position="391"/>
    </location>
</feature>
<dbReference type="GO" id="GO:0005886">
    <property type="term" value="C:plasma membrane"/>
    <property type="evidence" value="ECO:0007669"/>
    <property type="project" value="UniProtKB-SubCell"/>
</dbReference>
<keyword evidence="2" id="KW-1003">Cell membrane</keyword>
<gene>
    <name evidence="10" type="ORF">Ari01nite_46690</name>
</gene>
<protein>
    <submittedName>
        <fullName evidence="10">ABC transporter permease</fullName>
    </submittedName>
</protein>
<evidence type="ECO:0000256" key="4">
    <source>
        <dbReference type="ARBA" id="ARBA00022989"/>
    </source>
</evidence>
<dbReference type="InterPro" id="IPR050250">
    <property type="entry name" value="Macrolide_Exporter_MacB"/>
</dbReference>
<feature type="domain" description="ABC3 transporter permease C-terminal" evidence="8">
    <location>
        <begin position="289"/>
        <end position="400"/>
    </location>
</feature>
<evidence type="ECO:0000313" key="10">
    <source>
        <dbReference type="EMBL" id="GIE97204.1"/>
    </source>
</evidence>
<feature type="transmembrane region" description="Helical" evidence="7">
    <location>
        <begin position="331"/>
        <end position="359"/>
    </location>
</feature>
<dbReference type="InterPro" id="IPR003838">
    <property type="entry name" value="ABC3_permease_C"/>
</dbReference>
<dbReference type="Pfam" id="PF02687">
    <property type="entry name" value="FtsX"/>
    <property type="match status" value="1"/>
</dbReference>
<dbReference type="PANTHER" id="PTHR30572">
    <property type="entry name" value="MEMBRANE COMPONENT OF TRANSPORTER-RELATED"/>
    <property type="match status" value="1"/>
</dbReference>
<keyword evidence="11" id="KW-1185">Reference proteome</keyword>
<organism evidence="10 11">
    <name type="scientific">Paractinoplanes rishiriensis</name>
    <dbReference type="NCBI Taxonomy" id="1050105"/>
    <lineage>
        <taxon>Bacteria</taxon>
        <taxon>Bacillati</taxon>
        <taxon>Actinomycetota</taxon>
        <taxon>Actinomycetes</taxon>
        <taxon>Micromonosporales</taxon>
        <taxon>Micromonosporaceae</taxon>
        <taxon>Paractinoplanes</taxon>
    </lineage>
</organism>
<dbReference type="Pfam" id="PF12704">
    <property type="entry name" value="MacB_PCD"/>
    <property type="match status" value="1"/>
</dbReference>
<accession>A0A919K1P2</accession>
<evidence type="ECO:0000259" key="8">
    <source>
        <dbReference type="Pfam" id="PF02687"/>
    </source>
</evidence>